<reference evidence="2 3" key="1">
    <citation type="submission" date="2024-01" db="EMBL/GenBank/DDBJ databases">
        <title>Genome assemblies of Stephania.</title>
        <authorList>
            <person name="Yang L."/>
        </authorList>
    </citation>
    <scope>NUCLEOTIDE SEQUENCE [LARGE SCALE GENOMIC DNA]</scope>
    <source>
        <strain evidence="2">QJT</strain>
        <tissue evidence="2">Leaf</tissue>
    </source>
</reference>
<comment type="caution">
    <text evidence="2">The sequence shown here is derived from an EMBL/GenBank/DDBJ whole genome shotgun (WGS) entry which is preliminary data.</text>
</comment>
<dbReference type="AlphaFoldDB" id="A0AAP0I5E7"/>
<feature type="transmembrane region" description="Helical" evidence="1">
    <location>
        <begin position="35"/>
        <end position="57"/>
    </location>
</feature>
<protein>
    <submittedName>
        <fullName evidence="2">Uncharacterized protein</fullName>
    </submittedName>
</protein>
<evidence type="ECO:0000313" key="3">
    <source>
        <dbReference type="Proteomes" id="UP001417504"/>
    </source>
</evidence>
<keyword evidence="1" id="KW-0812">Transmembrane</keyword>
<name>A0AAP0I5E7_9MAGN</name>
<keyword evidence="1" id="KW-1133">Transmembrane helix</keyword>
<organism evidence="2 3">
    <name type="scientific">Stephania japonica</name>
    <dbReference type="NCBI Taxonomy" id="461633"/>
    <lineage>
        <taxon>Eukaryota</taxon>
        <taxon>Viridiplantae</taxon>
        <taxon>Streptophyta</taxon>
        <taxon>Embryophyta</taxon>
        <taxon>Tracheophyta</taxon>
        <taxon>Spermatophyta</taxon>
        <taxon>Magnoliopsida</taxon>
        <taxon>Ranunculales</taxon>
        <taxon>Menispermaceae</taxon>
        <taxon>Menispermoideae</taxon>
        <taxon>Cissampelideae</taxon>
        <taxon>Stephania</taxon>
    </lineage>
</organism>
<sequence>MLKKGAASHNAARESSRKHIELLGLLSAMTQADKAVYVICIFLLFLVELLGFMYSIIFETLQFVI</sequence>
<proteinExistence type="predicted"/>
<evidence type="ECO:0000313" key="2">
    <source>
        <dbReference type="EMBL" id="KAK9108972.1"/>
    </source>
</evidence>
<dbReference type="EMBL" id="JBBNAE010000007">
    <property type="protein sequence ID" value="KAK9108972.1"/>
    <property type="molecule type" value="Genomic_DNA"/>
</dbReference>
<gene>
    <name evidence="2" type="ORF">Sjap_017032</name>
</gene>
<dbReference type="Proteomes" id="UP001417504">
    <property type="component" value="Unassembled WGS sequence"/>
</dbReference>
<evidence type="ECO:0000256" key="1">
    <source>
        <dbReference type="SAM" id="Phobius"/>
    </source>
</evidence>
<keyword evidence="3" id="KW-1185">Reference proteome</keyword>
<accession>A0AAP0I5E7</accession>
<keyword evidence="1" id="KW-0472">Membrane</keyword>